<accession>A0ACC4B4I5</accession>
<name>A0ACC4B4I5_POPAL</name>
<evidence type="ECO:0000313" key="2">
    <source>
        <dbReference type="Proteomes" id="UP000309997"/>
    </source>
</evidence>
<protein>
    <submittedName>
        <fullName evidence="1">Uncharacterized protein</fullName>
    </submittedName>
</protein>
<sequence length="97" mass="10712">MLTLTSKTRFGVMRGCQEQNREGDLGESPRFGWTGRLKADNILLVRWGVTFGIRARTARLKTRFGLCVAAKNKTVRGTWVEALDLGGLGGPKRTISC</sequence>
<keyword evidence="2" id="KW-1185">Reference proteome</keyword>
<dbReference type="EMBL" id="RCHU02000014">
    <property type="protein sequence ID" value="KAL3573251.1"/>
    <property type="molecule type" value="Genomic_DNA"/>
</dbReference>
<proteinExistence type="predicted"/>
<gene>
    <name evidence="1" type="ORF">D5086_027155</name>
</gene>
<comment type="caution">
    <text evidence="1">The sequence shown here is derived from an EMBL/GenBank/DDBJ whole genome shotgun (WGS) entry which is preliminary data.</text>
</comment>
<dbReference type="Proteomes" id="UP000309997">
    <property type="component" value="Unassembled WGS sequence"/>
</dbReference>
<organism evidence="1 2">
    <name type="scientific">Populus alba</name>
    <name type="common">White poplar</name>
    <dbReference type="NCBI Taxonomy" id="43335"/>
    <lineage>
        <taxon>Eukaryota</taxon>
        <taxon>Viridiplantae</taxon>
        <taxon>Streptophyta</taxon>
        <taxon>Embryophyta</taxon>
        <taxon>Tracheophyta</taxon>
        <taxon>Spermatophyta</taxon>
        <taxon>Magnoliopsida</taxon>
        <taxon>eudicotyledons</taxon>
        <taxon>Gunneridae</taxon>
        <taxon>Pentapetalae</taxon>
        <taxon>rosids</taxon>
        <taxon>fabids</taxon>
        <taxon>Malpighiales</taxon>
        <taxon>Salicaceae</taxon>
        <taxon>Saliceae</taxon>
        <taxon>Populus</taxon>
    </lineage>
</organism>
<evidence type="ECO:0000313" key="1">
    <source>
        <dbReference type="EMBL" id="KAL3573251.1"/>
    </source>
</evidence>
<reference evidence="1 2" key="1">
    <citation type="journal article" date="2024" name="Plant Biotechnol. J.">
        <title>Genome and CRISPR/Cas9 system of a widespread forest tree (Populus alba) in the world.</title>
        <authorList>
            <person name="Liu Y.J."/>
            <person name="Jiang P.F."/>
            <person name="Han X.M."/>
            <person name="Li X.Y."/>
            <person name="Wang H.M."/>
            <person name="Wang Y.J."/>
            <person name="Wang X.X."/>
            <person name="Zeng Q.Y."/>
        </authorList>
    </citation>
    <scope>NUCLEOTIDE SEQUENCE [LARGE SCALE GENOMIC DNA]</scope>
    <source>
        <strain evidence="2">cv. PAL-ZL1</strain>
    </source>
</reference>